<accession>A0A1S1NSV2</accession>
<dbReference type="Proteomes" id="UP000322553">
    <property type="component" value="Chromosome"/>
</dbReference>
<name>A0A1S1NSV2_9GAMM</name>
<reference evidence="1 2" key="1">
    <citation type="submission" date="2019-08" db="EMBL/GenBank/DDBJ databases">
        <title>Complete genome sequence of Kushneria sp. YCWA18, a halophilic phosphate-solubilizing bacterium isolated from Daqiao saltern in China.</title>
        <authorList>
            <person name="Du G.-X."/>
            <person name="Qu L.-Y."/>
        </authorList>
    </citation>
    <scope>NUCLEOTIDE SEQUENCE [LARGE SCALE GENOMIC DNA]</scope>
    <source>
        <strain evidence="1 2">YCWA18</strain>
    </source>
</reference>
<dbReference type="STRING" id="657387.BH688_10630"/>
<dbReference type="RefSeq" id="WP_070979300.1">
    <property type="nucleotide sequence ID" value="NZ_CP043420.1"/>
</dbReference>
<proteinExistence type="predicted"/>
<gene>
    <name evidence="1" type="ORF">FY550_11695</name>
</gene>
<evidence type="ECO:0000313" key="2">
    <source>
        <dbReference type="Proteomes" id="UP000322553"/>
    </source>
</evidence>
<keyword evidence="2" id="KW-1185">Reference proteome</keyword>
<evidence type="ECO:0000313" key="1">
    <source>
        <dbReference type="EMBL" id="QEL11737.1"/>
    </source>
</evidence>
<dbReference type="OrthoDB" id="6181469at2"/>
<protein>
    <submittedName>
        <fullName evidence="1">Uncharacterized protein</fullName>
    </submittedName>
</protein>
<dbReference type="EMBL" id="CP043420">
    <property type="protein sequence ID" value="QEL11737.1"/>
    <property type="molecule type" value="Genomic_DNA"/>
</dbReference>
<sequence length="229" mass="26430">MWSWIDTVWSWITANATVFSGLTSVGMLLIWGIYLQLILHNFRMQRRPQIIINRGRGRDINSLCLISNMSQEAVFIETIFAQLETSRGSWFIDITDIVDEHAGRHDQQNQTGADTHSLSQMTHQGPLNKGQYMESGTFGLLIRRIAETNGLELNETCRPRPTDVELYSLSICLIAVFGNEKRPIGARRRFRLIDDEQGRLSLIPDEPGTRQLNSRRHRLEIRRWQQALL</sequence>
<dbReference type="KEGG" id="kuy:FY550_11695"/>
<organism evidence="1 2">
    <name type="scientific">Kushneria phosphatilytica</name>
    <dbReference type="NCBI Taxonomy" id="657387"/>
    <lineage>
        <taxon>Bacteria</taxon>
        <taxon>Pseudomonadati</taxon>
        <taxon>Pseudomonadota</taxon>
        <taxon>Gammaproteobacteria</taxon>
        <taxon>Oceanospirillales</taxon>
        <taxon>Halomonadaceae</taxon>
        <taxon>Kushneria</taxon>
    </lineage>
</organism>
<dbReference type="AlphaFoldDB" id="A0A1S1NSV2"/>